<proteinExistence type="predicted"/>
<protein>
    <submittedName>
        <fullName evidence="11">PD-(D/E)XK nuclease family protein</fullName>
    </submittedName>
</protein>
<dbReference type="GO" id="GO:0006281">
    <property type="term" value="P:DNA repair"/>
    <property type="evidence" value="ECO:0007669"/>
    <property type="project" value="UniProtKB-KW"/>
</dbReference>
<dbReference type="GO" id="GO:0004527">
    <property type="term" value="F:exonuclease activity"/>
    <property type="evidence" value="ECO:0007669"/>
    <property type="project" value="UniProtKB-KW"/>
</dbReference>
<evidence type="ECO:0000256" key="5">
    <source>
        <dbReference type="ARBA" id="ARBA00022806"/>
    </source>
</evidence>
<evidence type="ECO:0000256" key="7">
    <source>
        <dbReference type="ARBA" id="ARBA00022840"/>
    </source>
</evidence>
<keyword evidence="4" id="KW-0378">Hydrolase</keyword>
<keyword evidence="6" id="KW-0269">Exonuclease</keyword>
<dbReference type="Pfam" id="PF12705">
    <property type="entry name" value="PDDEXK_1"/>
    <property type="match status" value="1"/>
</dbReference>
<dbReference type="Gene3D" id="3.90.320.10">
    <property type="match status" value="1"/>
</dbReference>
<evidence type="ECO:0000256" key="9">
    <source>
        <dbReference type="ARBA" id="ARBA00023204"/>
    </source>
</evidence>
<evidence type="ECO:0000256" key="2">
    <source>
        <dbReference type="ARBA" id="ARBA00022741"/>
    </source>
</evidence>
<name>A0A926EYV8_9FIRM</name>
<keyword evidence="8" id="KW-0238">DNA-binding</keyword>
<dbReference type="Proteomes" id="UP000601171">
    <property type="component" value="Unassembled WGS sequence"/>
</dbReference>
<dbReference type="InterPro" id="IPR027417">
    <property type="entry name" value="P-loop_NTPase"/>
</dbReference>
<evidence type="ECO:0000259" key="10">
    <source>
        <dbReference type="Pfam" id="PF12705"/>
    </source>
</evidence>
<gene>
    <name evidence="11" type="ORF">H8707_11905</name>
</gene>
<dbReference type="GO" id="GO:0005524">
    <property type="term" value="F:ATP binding"/>
    <property type="evidence" value="ECO:0007669"/>
    <property type="project" value="UniProtKB-KW"/>
</dbReference>
<keyword evidence="1" id="KW-0540">Nuclease</keyword>
<dbReference type="EMBL" id="JACRTG010000029">
    <property type="protein sequence ID" value="MBC8588919.1"/>
    <property type="molecule type" value="Genomic_DNA"/>
</dbReference>
<keyword evidence="12" id="KW-1185">Reference proteome</keyword>
<feature type="domain" description="PD-(D/E)XK endonuclease-like" evidence="10">
    <location>
        <begin position="585"/>
        <end position="880"/>
    </location>
</feature>
<evidence type="ECO:0000313" key="12">
    <source>
        <dbReference type="Proteomes" id="UP000601171"/>
    </source>
</evidence>
<organism evidence="11 12">
    <name type="scientific">Paratissierella segnis</name>
    <dbReference type="NCBI Taxonomy" id="2763679"/>
    <lineage>
        <taxon>Bacteria</taxon>
        <taxon>Bacillati</taxon>
        <taxon>Bacillota</taxon>
        <taxon>Tissierellia</taxon>
        <taxon>Tissierellales</taxon>
        <taxon>Tissierellaceae</taxon>
        <taxon>Paratissierella</taxon>
    </lineage>
</organism>
<dbReference type="RefSeq" id="WP_262430375.1">
    <property type="nucleotide sequence ID" value="NZ_JACRTG010000029.1"/>
</dbReference>
<accession>A0A926EYV8</accession>
<dbReference type="InterPro" id="IPR038726">
    <property type="entry name" value="PDDEXK_AddAB-type"/>
</dbReference>
<dbReference type="GO" id="GO:0003677">
    <property type="term" value="F:DNA binding"/>
    <property type="evidence" value="ECO:0007669"/>
    <property type="project" value="UniProtKB-KW"/>
</dbReference>
<keyword evidence="5" id="KW-0347">Helicase</keyword>
<keyword evidence="9" id="KW-0234">DNA repair</keyword>
<sequence length="894" mass="104304">MKLNEFCKINLTCEKIFIVPTKSIGMQIVNKMARDGNPAINLKIATLKGLAFEICEEYIEKNRIMIVDSIIGSNLMIGILKKLSKEEDEFFFKQSLIDSTTAEEVYKAIMELKYAGIEEFPKIKNLDMIYKAYGEELKDLNAMDHCDVIIKASLLEDLNTYKNNQIVVASNIELNYAEESLFEKLTDNNFVKIDMPVKTLEGHPRNYYFKDFVDEGILKNKNFCFYNKYGTKEEIGYIIEDMKQKLIPADEIVIAYTNNNYADLINIEFEKNNLPITFGDGLGIDNSSVYRFISTIFNWVNRYYSVTELRPIFVNGDIKTNFPASDLYDELMSLKIVYDRDNYFRKLYLDGVFPLEFNNYSEYRKMELIYLQEFFGDIFDAIPNENSFDFSKYIFKLSNIIEKYVKNINKYDGAAKNVVLETLNQISNIKMEVNVNEYMDMISSYILKNRILRSQPQPGMVFATNFRNAGYTGRKHLYLIEMDSDSISNKVIESPILLDMFKKRLSGNLKYARENYNSKKYKIKELLTADFESISIGYSNFDTVEVKGKSPSQVYTELMETYKTNREKPIYEEKYTILGRDLVKSGSALETISGCVRKAYFAYKMGIKAIEPKETLIEYWLDPLERGSLVHEILNRYFNLERGDRTDKVLNEILEDACTRARENKASILDDVYLKEKVKLLEICNGMIETSHIDDEWEVLVNELSFGMDKDNKTFGILPCVKINILDLELPVIGAIDRVDLNRNTKELRIIDYKTGNKSNFEKLLRLKTKKQIIDENGKTKEIDEFDYSKTRKMQYYIYKKVLERIIEIHPIYRDYKISSFSYIFEDSSIDIRFDGDFIKVIENRISDLLNIDVLAEQKNAVYDPDDRDTCMYCDYSPICMVDTDENHEEVKIG</sequence>
<dbReference type="InterPro" id="IPR011604">
    <property type="entry name" value="PDDEXK-like_dom_sf"/>
</dbReference>
<evidence type="ECO:0000256" key="3">
    <source>
        <dbReference type="ARBA" id="ARBA00022763"/>
    </source>
</evidence>
<dbReference type="AlphaFoldDB" id="A0A926EYV8"/>
<keyword evidence="7" id="KW-0067">ATP-binding</keyword>
<comment type="caution">
    <text evidence="11">The sequence shown here is derived from an EMBL/GenBank/DDBJ whole genome shotgun (WGS) entry which is preliminary data.</text>
</comment>
<evidence type="ECO:0000313" key="11">
    <source>
        <dbReference type="EMBL" id="MBC8588919.1"/>
    </source>
</evidence>
<keyword evidence="2" id="KW-0547">Nucleotide-binding</keyword>
<dbReference type="SUPFAM" id="SSF52540">
    <property type="entry name" value="P-loop containing nucleoside triphosphate hydrolases"/>
    <property type="match status" value="1"/>
</dbReference>
<dbReference type="GO" id="GO:0004386">
    <property type="term" value="F:helicase activity"/>
    <property type="evidence" value="ECO:0007669"/>
    <property type="project" value="UniProtKB-KW"/>
</dbReference>
<evidence type="ECO:0000256" key="8">
    <source>
        <dbReference type="ARBA" id="ARBA00023125"/>
    </source>
</evidence>
<keyword evidence="3" id="KW-0227">DNA damage</keyword>
<reference evidence="11" key="1">
    <citation type="submission" date="2020-08" db="EMBL/GenBank/DDBJ databases">
        <title>Genome public.</title>
        <authorList>
            <person name="Liu C."/>
            <person name="Sun Q."/>
        </authorList>
    </citation>
    <scope>NUCLEOTIDE SEQUENCE</scope>
    <source>
        <strain evidence="11">BX21</strain>
    </source>
</reference>
<evidence type="ECO:0000256" key="1">
    <source>
        <dbReference type="ARBA" id="ARBA00022722"/>
    </source>
</evidence>
<evidence type="ECO:0000256" key="4">
    <source>
        <dbReference type="ARBA" id="ARBA00022801"/>
    </source>
</evidence>
<evidence type="ECO:0000256" key="6">
    <source>
        <dbReference type="ARBA" id="ARBA00022839"/>
    </source>
</evidence>